<dbReference type="STRING" id="29920.A0A329RD09"/>
<evidence type="ECO:0000313" key="9">
    <source>
        <dbReference type="EMBL" id="KAG2959574.1"/>
    </source>
</evidence>
<keyword evidence="12" id="KW-1185">Reference proteome</keyword>
<comment type="caution">
    <text evidence="11">The sequence shown here is derived from an EMBL/GenBank/DDBJ whole genome shotgun (WGS) entry which is preliminary data.</text>
</comment>
<dbReference type="EMBL" id="RCML01001965">
    <property type="protein sequence ID" value="KAG2959574.1"/>
    <property type="molecule type" value="Genomic_DNA"/>
</dbReference>
<keyword evidence="3" id="KW-0378">Hydrolase</keyword>
<evidence type="ECO:0000256" key="2">
    <source>
        <dbReference type="ARBA" id="ARBA00022723"/>
    </source>
</evidence>
<keyword evidence="2" id="KW-0479">Metal-binding</keyword>
<evidence type="ECO:0000256" key="1">
    <source>
        <dbReference type="ARBA" id="ARBA00013081"/>
    </source>
</evidence>
<sequence>MLSLGRHCLLDLSFVRDATQYGRHQERLQRGAHLEVNAVLALCERVKNLLVEDDNVMHVSSPVAVCGDIHGQFHDLLELFKVAGQAPDTGYVFPG</sequence>
<dbReference type="EMBL" id="MJFZ01001858">
    <property type="protein sequence ID" value="RAW21322.1"/>
    <property type="molecule type" value="Genomic_DNA"/>
</dbReference>
<evidence type="ECO:0000313" key="10">
    <source>
        <dbReference type="EMBL" id="KAG3206579.1"/>
    </source>
</evidence>
<dbReference type="InterPro" id="IPR047129">
    <property type="entry name" value="PPA2-like"/>
</dbReference>
<dbReference type="EMBL" id="RCMV01001810">
    <property type="protein sequence ID" value="KAG3206579.1"/>
    <property type="molecule type" value="Genomic_DNA"/>
</dbReference>
<evidence type="ECO:0000313" key="6">
    <source>
        <dbReference type="EMBL" id="KAG2817701.1"/>
    </source>
</evidence>
<dbReference type="Proteomes" id="UP000774804">
    <property type="component" value="Unassembled WGS sequence"/>
</dbReference>
<name>A0A329RD09_9STRA</name>
<evidence type="ECO:0000259" key="5">
    <source>
        <dbReference type="Pfam" id="PF00149"/>
    </source>
</evidence>
<evidence type="ECO:0000256" key="4">
    <source>
        <dbReference type="ARBA" id="ARBA00023211"/>
    </source>
</evidence>
<dbReference type="PANTHER" id="PTHR45619">
    <property type="entry name" value="SERINE/THREONINE-PROTEIN PHOSPHATASE PP2A-RELATED"/>
    <property type="match status" value="1"/>
</dbReference>
<organism evidence="11 12">
    <name type="scientific">Phytophthora cactorum</name>
    <dbReference type="NCBI Taxonomy" id="29920"/>
    <lineage>
        <taxon>Eukaryota</taxon>
        <taxon>Sar</taxon>
        <taxon>Stramenopiles</taxon>
        <taxon>Oomycota</taxon>
        <taxon>Peronosporomycetes</taxon>
        <taxon>Peronosporales</taxon>
        <taxon>Peronosporaceae</taxon>
        <taxon>Phytophthora</taxon>
    </lineage>
</organism>
<dbReference type="Proteomes" id="UP000736787">
    <property type="component" value="Unassembled WGS sequence"/>
</dbReference>
<keyword evidence="4" id="KW-0464">Manganese</keyword>
<accession>A0A329RD09</accession>
<reference evidence="11 12" key="1">
    <citation type="submission" date="2018-01" db="EMBL/GenBank/DDBJ databases">
        <title>Draft genome of the strawberry crown rot pathogen Phytophthora cactorum.</title>
        <authorList>
            <person name="Armitage A.D."/>
            <person name="Lysoe E."/>
            <person name="Nellist C.F."/>
            <person name="Harrison R.J."/>
            <person name="Brurberg M.B."/>
        </authorList>
    </citation>
    <scope>NUCLEOTIDE SEQUENCE [LARGE SCALE GENOMIC DNA]</scope>
    <source>
        <strain evidence="11 12">10300</strain>
    </source>
</reference>
<gene>
    <name evidence="11" type="ORF">PC110_g22235</name>
    <name evidence="6" type="ORF">PC113_g22939</name>
    <name evidence="7" type="ORF">PC115_g22701</name>
    <name evidence="8" type="ORF">PC117_g25388</name>
    <name evidence="9" type="ORF">PC118_g22950</name>
    <name evidence="10" type="ORF">PC129_g21698</name>
</gene>
<dbReference type="InterPro" id="IPR004843">
    <property type="entry name" value="Calcineurin-like_PHP"/>
</dbReference>
<dbReference type="AlphaFoldDB" id="A0A329RD09"/>
<evidence type="ECO:0000313" key="7">
    <source>
        <dbReference type="EMBL" id="KAG2879800.1"/>
    </source>
</evidence>
<dbReference type="Proteomes" id="UP000760860">
    <property type="component" value="Unassembled WGS sequence"/>
</dbReference>
<dbReference type="Proteomes" id="UP000697107">
    <property type="component" value="Unassembled WGS sequence"/>
</dbReference>
<dbReference type="EMBL" id="RCMK01001952">
    <property type="protein sequence ID" value="KAG2886391.1"/>
    <property type="molecule type" value="Genomic_DNA"/>
</dbReference>
<evidence type="ECO:0000313" key="11">
    <source>
        <dbReference type="EMBL" id="RAW21322.1"/>
    </source>
</evidence>
<reference evidence="6" key="2">
    <citation type="submission" date="2018-10" db="EMBL/GenBank/DDBJ databases">
        <title>Effector identification in a new, highly contiguous assembly of the strawberry crown rot pathogen Phytophthora cactorum.</title>
        <authorList>
            <person name="Armitage A.D."/>
            <person name="Nellist C.F."/>
            <person name="Bates H."/>
            <person name="Vickerstaff R.J."/>
            <person name="Harrison R.J."/>
        </authorList>
    </citation>
    <scope>NUCLEOTIDE SEQUENCE</scope>
    <source>
        <strain evidence="6">15-7</strain>
        <strain evidence="7">4032</strain>
        <strain evidence="8">4040</strain>
        <strain evidence="9">P415</strain>
        <strain evidence="10">P421</strain>
    </source>
</reference>
<dbReference type="EMBL" id="RCMI01001954">
    <property type="protein sequence ID" value="KAG2879800.1"/>
    <property type="molecule type" value="Genomic_DNA"/>
</dbReference>
<dbReference type="Pfam" id="PF00149">
    <property type="entry name" value="Metallophos"/>
    <property type="match status" value="1"/>
</dbReference>
<evidence type="ECO:0000313" key="12">
    <source>
        <dbReference type="Proteomes" id="UP000251314"/>
    </source>
</evidence>
<dbReference type="Gene3D" id="3.60.21.10">
    <property type="match status" value="1"/>
</dbReference>
<proteinExistence type="predicted"/>
<dbReference type="Proteomes" id="UP000251314">
    <property type="component" value="Unassembled WGS sequence"/>
</dbReference>
<dbReference type="InterPro" id="IPR006186">
    <property type="entry name" value="Ser/Thr-sp_prot-phosphatase"/>
</dbReference>
<dbReference type="EC" id="3.1.3.16" evidence="1"/>
<dbReference type="Proteomes" id="UP000735874">
    <property type="component" value="Unassembled WGS sequence"/>
</dbReference>
<dbReference type="GO" id="GO:0046872">
    <property type="term" value="F:metal ion binding"/>
    <property type="evidence" value="ECO:0007669"/>
    <property type="project" value="UniProtKB-KW"/>
</dbReference>
<protein>
    <recommendedName>
        <fullName evidence="1">protein-serine/threonine phosphatase</fullName>
        <ecNumber evidence="1">3.1.3.16</ecNumber>
    </recommendedName>
</protein>
<evidence type="ECO:0000256" key="3">
    <source>
        <dbReference type="ARBA" id="ARBA00022801"/>
    </source>
</evidence>
<dbReference type="OrthoDB" id="1930084at2759"/>
<dbReference type="SUPFAM" id="SSF56300">
    <property type="entry name" value="Metallo-dependent phosphatases"/>
    <property type="match status" value="1"/>
</dbReference>
<dbReference type="PRINTS" id="PR00114">
    <property type="entry name" value="STPHPHTASE"/>
</dbReference>
<dbReference type="GO" id="GO:0004722">
    <property type="term" value="F:protein serine/threonine phosphatase activity"/>
    <property type="evidence" value="ECO:0007669"/>
    <property type="project" value="UniProtKB-EC"/>
</dbReference>
<feature type="domain" description="Calcineurin-like phosphoesterase" evidence="5">
    <location>
        <begin position="62"/>
        <end position="86"/>
    </location>
</feature>
<evidence type="ECO:0000313" key="8">
    <source>
        <dbReference type="EMBL" id="KAG2886391.1"/>
    </source>
</evidence>
<dbReference type="VEuPathDB" id="FungiDB:PC110_g22235"/>
<dbReference type="EMBL" id="RCMG01001915">
    <property type="protein sequence ID" value="KAG2817701.1"/>
    <property type="molecule type" value="Genomic_DNA"/>
</dbReference>
<dbReference type="InterPro" id="IPR029052">
    <property type="entry name" value="Metallo-depent_PP-like"/>
</dbReference>